<comment type="similarity">
    <text evidence="2">Belongs to the aldo/keto reductase family. Aldo/keto reductase 2 subfamily.</text>
</comment>
<dbReference type="SUPFAM" id="SSF51430">
    <property type="entry name" value="NAD(P)-linked oxidoreductase"/>
    <property type="match status" value="1"/>
</dbReference>
<dbReference type="CDD" id="cd19075">
    <property type="entry name" value="AKR_AKR7A1-5"/>
    <property type="match status" value="1"/>
</dbReference>
<dbReference type="STRING" id="1429867.A0A0G4PJ53"/>
<name>A0A0G4PJ53_PENC3</name>
<dbReference type="EMBL" id="HG793150">
    <property type="protein sequence ID" value="CRL26241.1"/>
    <property type="molecule type" value="Genomic_DNA"/>
</dbReference>
<dbReference type="Proteomes" id="UP000053732">
    <property type="component" value="Unassembled WGS sequence"/>
</dbReference>
<dbReference type="PANTHER" id="PTHR43364">
    <property type="entry name" value="NADH-SPECIFIC METHYLGLYOXAL REDUCTASE-RELATED"/>
    <property type="match status" value="1"/>
</dbReference>
<keyword evidence="5" id="KW-1185">Reference proteome</keyword>
<dbReference type="Gene3D" id="3.20.20.100">
    <property type="entry name" value="NADP-dependent oxidoreductase domain"/>
    <property type="match status" value="1"/>
</dbReference>
<dbReference type="GO" id="GO:0016491">
    <property type="term" value="F:oxidoreductase activity"/>
    <property type="evidence" value="ECO:0007669"/>
    <property type="project" value="UniProtKB-KW"/>
</dbReference>
<evidence type="ECO:0000256" key="1">
    <source>
        <dbReference type="ARBA" id="ARBA00023002"/>
    </source>
</evidence>
<feature type="domain" description="NADP-dependent oxidoreductase" evidence="3">
    <location>
        <begin position="7"/>
        <end position="305"/>
    </location>
</feature>
<dbReference type="Pfam" id="PF00248">
    <property type="entry name" value="Aldo_ket_red"/>
    <property type="match status" value="1"/>
</dbReference>
<dbReference type="PANTHER" id="PTHR43364:SF4">
    <property type="entry name" value="NAD(P)-LINKED OXIDOREDUCTASE SUPERFAMILY PROTEIN"/>
    <property type="match status" value="1"/>
</dbReference>
<evidence type="ECO:0000259" key="3">
    <source>
        <dbReference type="Pfam" id="PF00248"/>
    </source>
</evidence>
<dbReference type="InterPro" id="IPR036812">
    <property type="entry name" value="NAD(P)_OxRdtase_dom_sf"/>
</dbReference>
<evidence type="ECO:0000256" key="2">
    <source>
        <dbReference type="ARBA" id="ARBA00038157"/>
    </source>
</evidence>
<dbReference type="InterPro" id="IPR023210">
    <property type="entry name" value="NADP_OxRdtase_dom"/>
</dbReference>
<dbReference type="InterPro" id="IPR050523">
    <property type="entry name" value="AKR_Detox_Biosynth"/>
</dbReference>
<evidence type="ECO:0000313" key="4">
    <source>
        <dbReference type="EMBL" id="CRL26241.1"/>
    </source>
</evidence>
<dbReference type="AlphaFoldDB" id="A0A0G4PJ53"/>
<organism evidence="4 5">
    <name type="scientific">Penicillium camemberti (strain FM 013)</name>
    <dbReference type="NCBI Taxonomy" id="1429867"/>
    <lineage>
        <taxon>Eukaryota</taxon>
        <taxon>Fungi</taxon>
        <taxon>Dikarya</taxon>
        <taxon>Ascomycota</taxon>
        <taxon>Pezizomycotina</taxon>
        <taxon>Eurotiomycetes</taxon>
        <taxon>Eurotiomycetidae</taxon>
        <taxon>Eurotiales</taxon>
        <taxon>Aspergillaceae</taxon>
        <taxon>Penicillium</taxon>
    </lineage>
</organism>
<protein>
    <submittedName>
        <fullName evidence="4">Aldo/keto reductase</fullName>
    </submittedName>
</protein>
<gene>
    <name evidence="4" type="ORF">PCAMFM013_S017g000224</name>
</gene>
<dbReference type="PRINTS" id="PR00069">
    <property type="entry name" value="ALDKETRDTASE"/>
</dbReference>
<reference evidence="4 5" key="1">
    <citation type="journal article" date="2014" name="Nat. Commun.">
        <title>Multiple recent horizontal transfers of a large genomic region in cheese making fungi.</title>
        <authorList>
            <person name="Cheeseman K."/>
            <person name="Ropars J."/>
            <person name="Renault P."/>
            <person name="Dupont J."/>
            <person name="Gouzy J."/>
            <person name="Branca A."/>
            <person name="Abraham A.L."/>
            <person name="Ceppi M."/>
            <person name="Conseiller E."/>
            <person name="Debuchy R."/>
            <person name="Malagnac F."/>
            <person name="Goarin A."/>
            <person name="Silar P."/>
            <person name="Lacoste S."/>
            <person name="Sallet E."/>
            <person name="Bensimon A."/>
            <person name="Giraud T."/>
            <person name="Brygoo Y."/>
        </authorList>
    </citation>
    <scope>NUCLEOTIDE SEQUENCE [LARGE SCALE GENOMIC DNA]</scope>
    <source>
        <strain evidence="5">FM 013</strain>
    </source>
</reference>
<proteinExistence type="inferred from homology"/>
<keyword evidence="1" id="KW-0560">Oxidoreductase</keyword>
<sequence length="325" mass="36265">MINNVKIVYGGFFVKYRGHTVETVEEVLQYLEKEGIQTIDTAEIYGESEEFLGMAGAATRFTIDTKFSGGLSRLEPTEENIVKSCEDSLKKLKTNSVDVFYIHAPCRGTPVKPILSGINTLYKAGKFKRFGLSNFNADEVEEVIRVARENNFVIPSVYQGNYNAISRRTETELMPVLRKWNIAFYAYSPIAGGFLAKAPEELLAGGKGRWDPCGTYTAKMYNALYNKPCMLKALADFVQLSKDTGFSQAELAYRWVAHNSQLRPELGDGIIIGARFGPQLEEALNGVKKGRLSAEVAERIDALWEGVKDESPLDNFEGFISNYLT</sequence>
<dbReference type="InterPro" id="IPR020471">
    <property type="entry name" value="AKR"/>
</dbReference>
<evidence type="ECO:0000313" key="5">
    <source>
        <dbReference type="Proteomes" id="UP000053732"/>
    </source>
</evidence>
<accession>A0A0G4PJ53</accession>